<feature type="compositionally biased region" description="Low complexity" evidence="2">
    <location>
        <begin position="109"/>
        <end position="120"/>
    </location>
</feature>
<evidence type="ECO:0000259" key="3">
    <source>
        <dbReference type="PROSITE" id="PS50802"/>
    </source>
</evidence>
<dbReference type="Gene3D" id="3.90.70.80">
    <property type="match status" value="1"/>
</dbReference>
<evidence type="ECO:0000259" key="4">
    <source>
        <dbReference type="PROSITE" id="PS50966"/>
    </source>
</evidence>
<dbReference type="Proteomes" id="UP000682733">
    <property type="component" value="Unassembled WGS sequence"/>
</dbReference>
<dbReference type="InterPro" id="IPR050704">
    <property type="entry name" value="Peptidase_C85-like"/>
</dbReference>
<dbReference type="GO" id="GO:0016579">
    <property type="term" value="P:protein deubiquitination"/>
    <property type="evidence" value="ECO:0007669"/>
    <property type="project" value="TreeGrafter"/>
</dbReference>
<dbReference type="GO" id="GO:0008270">
    <property type="term" value="F:zinc ion binding"/>
    <property type="evidence" value="ECO:0007669"/>
    <property type="project" value="UniProtKB-KW"/>
</dbReference>
<feature type="region of interest" description="Disordered" evidence="2">
    <location>
        <begin position="106"/>
        <end position="127"/>
    </location>
</feature>
<dbReference type="EMBL" id="CAJOBA010003820">
    <property type="protein sequence ID" value="CAF3693993.1"/>
    <property type="molecule type" value="Genomic_DNA"/>
</dbReference>
<dbReference type="InterPro" id="IPR003323">
    <property type="entry name" value="OTU_dom"/>
</dbReference>
<keyword evidence="1" id="KW-0479">Metal-binding</keyword>
<accession>A0A8S2DAF0</accession>
<evidence type="ECO:0000313" key="7">
    <source>
        <dbReference type="Proteomes" id="UP000677228"/>
    </source>
</evidence>
<sequence length="542" mass="61697">MDTPVTILYFACKFIHSQLDLMDRSQLTHIAPNSFDNNDDNDNNTVIIKNVDKDKSYNINTSSQRCTCYFNSTMLLPCLHILFHLKSIDKLKVNYDLTSSLPILQSTSNKNDNQNNTLNNGFESSDDDDCAVQSNDNSCCLTVAEKNRLACNEFHMINNYLTQLGTTELYERLDDLKNVFISLTEKQQLKKQAETETQTSLTTSPEKRDVNNVIPLFTITRVVHPRGRPKQTKRHISFYKRITSAKPSSKTKTKRLQGRPLSSTLKNLLMNNDVDLAPTPAIAPSQTEPLIDNSNVTHSQQSVSSNSSSKVTRSVAEAAVATITALEENENIMNLNTSDNQNHHQQGQLPSIPLPPTVITHDVNTTDDEAKENLCIITDEIIVKKMLFDPPTKEWIMKQLTDLKLIRTRIMIKDIKPDGNCLFRCLGYAISGNEELHASVKSLIVKQIRAQVYTSYGDEKFKNYTAADYIRATKMNHLRTWATEKEIFAACDIFKTEIFIFQCHTDVWMKWYPLYSECSSGPSIYLQRNLQKNHFDVVLETE</sequence>
<feature type="region of interest" description="Disordered" evidence="2">
    <location>
        <begin position="281"/>
        <end position="311"/>
    </location>
</feature>
<dbReference type="InterPro" id="IPR038765">
    <property type="entry name" value="Papain-like_cys_pep_sf"/>
</dbReference>
<evidence type="ECO:0000256" key="1">
    <source>
        <dbReference type="PROSITE-ProRule" id="PRU00325"/>
    </source>
</evidence>
<dbReference type="PROSITE" id="PS50966">
    <property type="entry name" value="ZF_SWIM"/>
    <property type="match status" value="1"/>
</dbReference>
<dbReference type="EMBL" id="CAJNOK010003819">
    <property type="protein sequence ID" value="CAF0915722.1"/>
    <property type="molecule type" value="Genomic_DNA"/>
</dbReference>
<feature type="compositionally biased region" description="Low complexity" evidence="2">
    <location>
        <begin position="294"/>
        <end position="311"/>
    </location>
</feature>
<evidence type="ECO:0000256" key="2">
    <source>
        <dbReference type="SAM" id="MobiDB-lite"/>
    </source>
</evidence>
<name>A0A8S2DAF0_9BILA</name>
<dbReference type="PROSITE" id="PS50802">
    <property type="entry name" value="OTU"/>
    <property type="match status" value="1"/>
</dbReference>
<feature type="domain" description="OTU" evidence="3">
    <location>
        <begin position="410"/>
        <end position="541"/>
    </location>
</feature>
<dbReference type="CDD" id="cd22755">
    <property type="entry name" value="OTU_CeDUB-like"/>
    <property type="match status" value="1"/>
</dbReference>
<organism evidence="5 7">
    <name type="scientific">Didymodactylos carnosus</name>
    <dbReference type="NCBI Taxonomy" id="1234261"/>
    <lineage>
        <taxon>Eukaryota</taxon>
        <taxon>Metazoa</taxon>
        <taxon>Spiralia</taxon>
        <taxon>Gnathifera</taxon>
        <taxon>Rotifera</taxon>
        <taxon>Eurotatoria</taxon>
        <taxon>Bdelloidea</taxon>
        <taxon>Philodinida</taxon>
        <taxon>Philodinidae</taxon>
        <taxon>Didymodactylos</taxon>
    </lineage>
</organism>
<keyword evidence="1" id="KW-0863">Zinc-finger</keyword>
<evidence type="ECO:0000313" key="6">
    <source>
        <dbReference type="EMBL" id="CAF3693993.1"/>
    </source>
</evidence>
<dbReference type="AlphaFoldDB" id="A0A8S2DAF0"/>
<dbReference type="InterPro" id="IPR007527">
    <property type="entry name" value="Znf_SWIM"/>
</dbReference>
<dbReference type="Pfam" id="PF02338">
    <property type="entry name" value="OTU"/>
    <property type="match status" value="1"/>
</dbReference>
<keyword evidence="1" id="KW-0862">Zinc</keyword>
<dbReference type="GO" id="GO:0004843">
    <property type="term" value="F:cysteine-type deubiquitinase activity"/>
    <property type="evidence" value="ECO:0007669"/>
    <property type="project" value="TreeGrafter"/>
</dbReference>
<dbReference type="SUPFAM" id="SSF54001">
    <property type="entry name" value="Cysteine proteinases"/>
    <property type="match status" value="1"/>
</dbReference>
<dbReference type="PANTHER" id="PTHR12419:SF7">
    <property type="entry name" value="OTU DOMAIN-CONTAINING PROTEIN 3"/>
    <property type="match status" value="1"/>
</dbReference>
<evidence type="ECO:0008006" key="8">
    <source>
        <dbReference type="Google" id="ProtNLM"/>
    </source>
</evidence>
<gene>
    <name evidence="5" type="ORF">OVA965_LOCUS10358</name>
    <name evidence="6" type="ORF">TMI583_LOCUS10354</name>
</gene>
<dbReference type="Proteomes" id="UP000677228">
    <property type="component" value="Unassembled WGS sequence"/>
</dbReference>
<feature type="domain" description="SWIM-type" evidence="4">
    <location>
        <begin position="57"/>
        <end position="89"/>
    </location>
</feature>
<evidence type="ECO:0000313" key="5">
    <source>
        <dbReference type="EMBL" id="CAF0915722.1"/>
    </source>
</evidence>
<reference evidence="5" key="1">
    <citation type="submission" date="2021-02" db="EMBL/GenBank/DDBJ databases">
        <authorList>
            <person name="Nowell W R."/>
        </authorList>
    </citation>
    <scope>NUCLEOTIDE SEQUENCE</scope>
</reference>
<proteinExistence type="predicted"/>
<dbReference type="PANTHER" id="PTHR12419">
    <property type="entry name" value="OTU DOMAIN CONTAINING PROTEIN"/>
    <property type="match status" value="1"/>
</dbReference>
<comment type="caution">
    <text evidence="5">The sequence shown here is derived from an EMBL/GenBank/DDBJ whole genome shotgun (WGS) entry which is preliminary data.</text>
</comment>
<protein>
    <recommendedName>
        <fullName evidence="8">OTU domain-containing protein</fullName>
    </recommendedName>
</protein>